<evidence type="ECO:0000259" key="1">
    <source>
        <dbReference type="Pfam" id="PF01408"/>
    </source>
</evidence>
<dbReference type="AlphaFoldDB" id="A0A402CLS8"/>
<dbReference type="Gene3D" id="3.40.50.720">
    <property type="entry name" value="NAD(P)-binding Rossmann-like Domain"/>
    <property type="match status" value="1"/>
</dbReference>
<evidence type="ECO:0000313" key="4">
    <source>
        <dbReference type="Proteomes" id="UP000287519"/>
    </source>
</evidence>
<evidence type="ECO:0000259" key="2">
    <source>
        <dbReference type="Pfam" id="PF22725"/>
    </source>
</evidence>
<dbReference type="GO" id="GO:0000166">
    <property type="term" value="F:nucleotide binding"/>
    <property type="evidence" value="ECO:0007669"/>
    <property type="project" value="InterPro"/>
</dbReference>
<dbReference type="SUPFAM" id="SSF51735">
    <property type="entry name" value="NAD(P)-binding Rossmann-fold domains"/>
    <property type="match status" value="1"/>
</dbReference>
<organism evidence="3 4">
    <name type="scientific">Rhodococcus wratislaviensis</name>
    <name type="common">Tsukamurella wratislaviensis</name>
    <dbReference type="NCBI Taxonomy" id="44752"/>
    <lineage>
        <taxon>Bacteria</taxon>
        <taxon>Bacillati</taxon>
        <taxon>Actinomycetota</taxon>
        <taxon>Actinomycetes</taxon>
        <taxon>Mycobacteriales</taxon>
        <taxon>Nocardiaceae</taxon>
        <taxon>Rhodococcus</taxon>
    </lineage>
</organism>
<dbReference type="PANTHER" id="PTHR43708">
    <property type="entry name" value="CONSERVED EXPRESSED OXIDOREDUCTASE (EUROFUNG)"/>
    <property type="match status" value="1"/>
</dbReference>
<dbReference type="Proteomes" id="UP000287519">
    <property type="component" value="Unassembled WGS sequence"/>
</dbReference>
<comment type="caution">
    <text evidence="3">The sequence shown here is derived from an EMBL/GenBank/DDBJ whole genome shotgun (WGS) entry which is preliminary data.</text>
</comment>
<name>A0A402CLS8_RHOWR</name>
<dbReference type="Pfam" id="PF22725">
    <property type="entry name" value="GFO_IDH_MocA_C3"/>
    <property type="match status" value="1"/>
</dbReference>
<keyword evidence="4" id="KW-1185">Reference proteome</keyword>
<dbReference type="InterPro" id="IPR036291">
    <property type="entry name" value="NAD(P)-bd_dom_sf"/>
</dbReference>
<dbReference type="Pfam" id="PF01408">
    <property type="entry name" value="GFO_IDH_MocA"/>
    <property type="match status" value="1"/>
</dbReference>
<dbReference type="OrthoDB" id="9815825at2"/>
<dbReference type="Gene3D" id="3.30.360.10">
    <property type="entry name" value="Dihydrodipicolinate Reductase, domain 2"/>
    <property type="match status" value="1"/>
</dbReference>
<proteinExistence type="predicted"/>
<dbReference type="SUPFAM" id="SSF55347">
    <property type="entry name" value="Glyceraldehyde-3-phosphate dehydrogenase-like, C-terminal domain"/>
    <property type="match status" value="1"/>
</dbReference>
<evidence type="ECO:0000313" key="3">
    <source>
        <dbReference type="EMBL" id="GCE44696.1"/>
    </source>
</evidence>
<feature type="domain" description="GFO/IDH/MocA-like oxidoreductase" evidence="2">
    <location>
        <begin position="138"/>
        <end position="255"/>
    </location>
</feature>
<gene>
    <name evidence="3" type="ORF">Rhow_000287</name>
</gene>
<feature type="domain" description="Gfo/Idh/MocA-like oxidoreductase N-terminal" evidence="1">
    <location>
        <begin position="7"/>
        <end position="129"/>
    </location>
</feature>
<dbReference type="PANTHER" id="PTHR43708:SF8">
    <property type="entry name" value="OXIDOREDUCTASE"/>
    <property type="match status" value="1"/>
</dbReference>
<accession>A0A402CLS8</accession>
<dbReference type="InterPro" id="IPR000683">
    <property type="entry name" value="Gfo/Idh/MocA-like_OxRdtase_N"/>
</dbReference>
<protein>
    <submittedName>
        <fullName evidence="3">Oxidoreductase domain protein</fullName>
    </submittedName>
</protein>
<dbReference type="InterPro" id="IPR055170">
    <property type="entry name" value="GFO_IDH_MocA-like_dom"/>
</dbReference>
<dbReference type="EMBL" id="BHYM01000105">
    <property type="protein sequence ID" value="GCE44696.1"/>
    <property type="molecule type" value="Genomic_DNA"/>
</dbReference>
<dbReference type="InterPro" id="IPR051317">
    <property type="entry name" value="Gfo/Idh/MocA_oxidoreduct"/>
</dbReference>
<reference evidence="3 4" key="1">
    <citation type="submission" date="2018-11" db="EMBL/GenBank/DDBJ databases">
        <title>Microbial catabolism of amino acid.</title>
        <authorList>
            <person name="Hibi M."/>
            <person name="Ogawa J."/>
        </authorList>
    </citation>
    <scope>NUCLEOTIDE SEQUENCE [LARGE SCALE GENOMIC DNA]</scope>
    <source>
        <strain evidence="3 4">C31-06</strain>
    </source>
</reference>
<dbReference type="RefSeq" id="WP_124396244.1">
    <property type="nucleotide sequence ID" value="NZ_BHYM01000105.1"/>
</dbReference>
<sequence>MPENDKLRVALIGPGRIAAAHLPAIVSASDVATLVAVAGLPHEKERTEDLAGRYAAERAVHDAEAVILADDIDAVVLTVPNHVHAPLTKALVENGKHVLIEKPLATSLADADTMIDAAAANGRVLMVAHCRRFFEGAQTAKKRVADLGRPLTLTHTLGVFAEHVATQWWKSASDTGGLALGLNGPHVLDTMLWLISSRPTRVYAQTRRLRDLWEGEDEAMLMVEFEDGSLASGYISLNTRVPVNDRLINGPRGSMRLTDDRNLWVNNIPAVQEEVVPYINGDSSFDNQFREFVDAIATGRTPQSSAEEARTVVALMEAAHTSQATGQPVDLDAYLTTRI</sequence>